<proteinExistence type="predicted"/>
<keyword evidence="1" id="KW-0472">Membrane</keyword>
<name>A0A9D1NNG1_9BACT</name>
<accession>A0A9D1NNG1</accession>
<feature type="transmembrane region" description="Helical" evidence="1">
    <location>
        <begin position="347"/>
        <end position="366"/>
    </location>
</feature>
<evidence type="ECO:0000256" key="1">
    <source>
        <dbReference type="SAM" id="Phobius"/>
    </source>
</evidence>
<reference evidence="2" key="2">
    <citation type="journal article" date="2021" name="PeerJ">
        <title>Extensive microbial diversity within the chicken gut microbiome revealed by metagenomics and culture.</title>
        <authorList>
            <person name="Gilroy R."/>
            <person name="Ravi A."/>
            <person name="Getino M."/>
            <person name="Pursley I."/>
            <person name="Horton D.L."/>
            <person name="Alikhan N.F."/>
            <person name="Baker D."/>
            <person name="Gharbi K."/>
            <person name="Hall N."/>
            <person name="Watson M."/>
            <person name="Adriaenssens E.M."/>
            <person name="Foster-Nyarko E."/>
            <person name="Jarju S."/>
            <person name="Secka A."/>
            <person name="Antonio M."/>
            <person name="Oren A."/>
            <person name="Chaudhuri R.R."/>
            <person name="La Ragione R."/>
            <person name="Hildebrand F."/>
            <person name="Pallen M.J."/>
        </authorList>
    </citation>
    <scope>NUCLEOTIDE SEQUENCE</scope>
    <source>
        <strain evidence="2">35461</strain>
    </source>
</reference>
<organism evidence="2 3">
    <name type="scientific">Candidatus Spyradenecus faecavium</name>
    <dbReference type="NCBI Taxonomy" id="2840947"/>
    <lineage>
        <taxon>Bacteria</taxon>
        <taxon>Pseudomonadati</taxon>
        <taxon>Lentisphaerota</taxon>
        <taxon>Lentisphaeria</taxon>
        <taxon>Lentisphaerales</taxon>
        <taxon>Lentisphaeraceae</taxon>
        <taxon>Lentisphaeraceae incertae sedis</taxon>
        <taxon>Candidatus Spyradenecus</taxon>
    </lineage>
</organism>
<gene>
    <name evidence="2" type="ORF">IAC79_04540</name>
</gene>
<comment type="caution">
    <text evidence="2">The sequence shown here is derived from an EMBL/GenBank/DDBJ whole genome shotgun (WGS) entry which is preliminary data.</text>
</comment>
<evidence type="ECO:0000313" key="2">
    <source>
        <dbReference type="EMBL" id="HIV09363.1"/>
    </source>
</evidence>
<evidence type="ECO:0000313" key="3">
    <source>
        <dbReference type="Proteomes" id="UP000886845"/>
    </source>
</evidence>
<feature type="transmembrane region" description="Helical" evidence="1">
    <location>
        <begin position="163"/>
        <end position="181"/>
    </location>
</feature>
<keyword evidence="1" id="KW-0812">Transmembrane</keyword>
<dbReference type="AlphaFoldDB" id="A0A9D1NNG1"/>
<feature type="transmembrane region" description="Helical" evidence="1">
    <location>
        <begin position="193"/>
        <end position="213"/>
    </location>
</feature>
<reference evidence="2" key="1">
    <citation type="submission" date="2020-10" db="EMBL/GenBank/DDBJ databases">
        <authorList>
            <person name="Gilroy R."/>
        </authorList>
    </citation>
    <scope>NUCLEOTIDE SEQUENCE</scope>
    <source>
        <strain evidence="2">35461</strain>
    </source>
</reference>
<keyword evidence="1" id="KW-1133">Transmembrane helix</keyword>
<feature type="transmembrane region" description="Helical" evidence="1">
    <location>
        <begin position="69"/>
        <end position="89"/>
    </location>
</feature>
<feature type="non-terminal residue" evidence="2">
    <location>
        <position position="523"/>
    </location>
</feature>
<feature type="transmembrane region" description="Helical" evidence="1">
    <location>
        <begin position="378"/>
        <end position="400"/>
    </location>
</feature>
<dbReference type="Proteomes" id="UP000886845">
    <property type="component" value="Unassembled WGS sequence"/>
</dbReference>
<protein>
    <submittedName>
        <fullName evidence="2">Uncharacterized protein</fullName>
    </submittedName>
</protein>
<feature type="transmembrane region" description="Helical" evidence="1">
    <location>
        <begin position="309"/>
        <end position="340"/>
    </location>
</feature>
<sequence>MDNRLYRHPTIRLLMEGWNPIAASTPEALQATGLVDVGEVKVWHVLFISRALEVFCGAFGLVLQAPFNVALPILFFIAPVALASLWRFAREEGMSKFARCAMVAVVAGWLMWMFAGLETACDLLIAFSGIAVVTSMARILRGRQAWGTLLVCSLWMLTAKQSALPACFGLWVAFSYVALWRGRAEWRKWCVRLVLCAGLLGGGALWVCASPYLTSWVHYGHPLYPAYTVDEARYPAQDLTYDFKIRNADAAAMGHVGYFSNAYLSPALTRMYYAWKLERPDFRPYCETWVQGNTKGQGFDSPVSVPTRVALLVAAAVVFALGGPWIRFVGALCVLSLVFLPTQYIGYVRYTPWVALLGGLAAGLAVDRLGRCLPKWRLGLALGGGCMAYGALTLLMLVAVQIDYQWEMQQALRSPGIDALVAEDGPLVRGLTQANQRLLCRQEPALRGAELLPPGWKGEGLRKFALPGFSAVLKDGAEPPPSLYREASGQPTRVGRYLRYALFVPRTYLVSLPKLMWWRVESL</sequence>
<dbReference type="EMBL" id="DVOR01000144">
    <property type="protein sequence ID" value="HIV09363.1"/>
    <property type="molecule type" value="Genomic_DNA"/>
</dbReference>